<protein>
    <submittedName>
        <fullName evidence="7">Translocation/assembly module TamB domain-containing protein</fullName>
    </submittedName>
</protein>
<comment type="subcellular location">
    <subcellularLocation>
        <location evidence="1">Membrane</location>
        <topology evidence="1">Single-pass membrane protein</topology>
    </subcellularLocation>
</comment>
<evidence type="ECO:0000256" key="1">
    <source>
        <dbReference type="ARBA" id="ARBA00004167"/>
    </source>
</evidence>
<keyword evidence="5" id="KW-0732">Signal</keyword>
<dbReference type="Proteomes" id="UP000826300">
    <property type="component" value="Chromosome"/>
</dbReference>
<gene>
    <name evidence="7" type="ORF">JO391_15760</name>
</gene>
<evidence type="ECO:0000256" key="4">
    <source>
        <dbReference type="ARBA" id="ARBA00023136"/>
    </source>
</evidence>
<dbReference type="KEGG" id="nsm:JO391_15760"/>
<evidence type="ECO:0000256" key="5">
    <source>
        <dbReference type="SAM" id="SignalP"/>
    </source>
</evidence>
<organism evidence="7 8">
    <name type="scientific">Neotabrizicola shimadae</name>
    <dbReference type="NCBI Taxonomy" id="2807096"/>
    <lineage>
        <taxon>Bacteria</taxon>
        <taxon>Pseudomonadati</taxon>
        <taxon>Pseudomonadota</taxon>
        <taxon>Alphaproteobacteria</taxon>
        <taxon>Rhodobacterales</taxon>
        <taxon>Paracoccaceae</taxon>
        <taxon>Neotabrizicola</taxon>
    </lineage>
</organism>
<evidence type="ECO:0000313" key="7">
    <source>
        <dbReference type="EMBL" id="QYZ69180.1"/>
    </source>
</evidence>
<dbReference type="GO" id="GO:0005886">
    <property type="term" value="C:plasma membrane"/>
    <property type="evidence" value="ECO:0007669"/>
    <property type="project" value="InterPro"/>
</dbReference>
<dbReference type="GO" id="GO:0097347">
    <property type="term" value="C:TAM protein secretion complex"/>
    <property type="evidence" value="ECO:0007669"/>
    <property type="project" value="TreeGrafter"/>
</dbReference>
<keyword evidence="3" id="KW-1133">Transmembrane helix</keyword>
<dbReference type="PANTHER" id="PTHR36985">
    <property type="entry name" value="TRANSLOCATION AND ASSEMBLY MODULE SUBUNIT TAMB"/>
    <property type="match status" value="1"/>
</dbReference>
<name>A0A8G0ZV32_9RHOB</name>
<evidence type="ECO:0000313" key="8">
    <source>
        <dbReference type="Proteomes" id="UP000826300"/>
    </source>
</evidence>
<dbReference type="InterPro" id="IPR007452">
    <property type="entry name" value="TamB_C"/>
</dbReference>
<proteinExistence type="predicted"/>
<keyword evidence="2" id="KW-0812">Transmembrane</keyword>
<evidence type="ECO:0000256" key="3">
    <source>
        <dbReference type="ARBA" id="ARBA00022989"/>
    </source>
</evidence>
<keyword evidence="4" id="KW-0472">Membrane</keyword>
<sequence length="1281" mass="131892">MRVLRWVVLAGLVALAPVAASAQSDDRSFLEGLLEDNLSGAGRQVTVRGFSGALSSVARIQELTVADDQGVWLTLRDIELDWSRAALFAGRLSVNRLTAAEIVVARAPVSEGSDLPEAEAQPFSLPELPVSVEIGRLATDRLELGASLVGEPVTATIEGSLSLAGGEGRGSLKAIRTDEGPVTKLDASASFANSSRRLVVDLTASEEANGLVGGMINLPGRPDFELTVKGDGIVDAMAVRLQLSTSGEERLAGRLIVQRDAAQVLNFDVDLGGNVAPMFVPDYAEFFGPDIRLQALAAAQPDGRIEVSRLNLTAQALSLAGTMALAADGLPERFALEGRVALPSGAPVLLPIPGSARTMVQEADVKLGFDAARGPDWTGTAVVRGLLRPDFGASEMRVDARGRIEREEGGAGNRIDGLVSFAGRGLRAADEALAEALGPQISGAVQAVWTEAAGHLEIKALTAGGNHYSIAGTGTVDDLDTGFRLAGDIQAQVSDASRFSGLAGRPLAGALQVTAKGSGSVLDGSFDVEADVQGTNLRLGQSQADALLKGSSILVVSARRDATGLLLREFRAETPGITASAQGRLATAGSDLTAEVAVPDMSVLGAAARGGVSGKVHVAGTTDAGTAVINLTGNDMAIGQAQVDGLLRGASRVDLDLALADGKVRVRAARIDNPQVQASASGSVAVDGTAADLDATLALRDLGVMGRGFGGSVDARAQVSGNTQAGTLVLSASTRNLSVGQAQADALLRGNGTMRLNLAMRDGRIKVQEAVLNNPQLQVSANGALSGDTQNLNVDARLSNLGLVVPEFPGPVSVTGSVAQSASGTTLDLAARGPGGIDGTVSGRISPRYDSADLAVRGSAQAALANAFLDPRAVSGLTRFDLRLNGPIALRSLSGTVTLTGGRYSDPSLGLAIEQLEADARLASGRATVTVGGRVTEGGRLRANGTIGLEAPYPGDLSVGLERVVLVDPNLYRTRANGEIAVKGPLAGGATISGRIALIETEVRIPDTLGATDIPEGLRHVDLTPPIAATLERAGLLGGPEDATAASRRRPFALQLAISAPNQVFIRGRGLDAELGGELRLGGTSAAIVPSGGFDLIRGRLDILGKRLVLTRASLRLEGDFDPYLDVIASNQGSSVTTFVGIEGPASDPKVSFWSSPELPEEEVLSQLLFDRDLNSLSPLQAARLAGAVATLAGKGGVGLIGKLRGGLGLDDFDVNTNARGGTQVTAGKYLNDRTYTEVQMDDTGNSEIHLNFDLTDTITLRASSTSDGDSGVGVYLEKDY</sequence>
<dbReference type="PANTHER" id="PTHR36985:SF1">
    <property type="entry name" value="TRANSLOCATION AND ASSEMBLY MODULE SUBUNIT TAMB"/>
    <property type="match status" value="1"/>
</dbReference>
<keyword evidence="8" id="KW-1185">Reference proteome</keyword>
<feature type="chain" id="PRO_5034824250" evidence="5">
    <location>
        <begin position="23"/>
        <end position="1281"/>
    </location>
</feature>
<feature type="domain" description="Translocation and assembly module TamB C-terminal" evidence="6">
    <location>
        <begin position="933"/>
        <end position="1281"/>
    </location>
</feature>
<reference evidence="7" key="1">
    <citation type="submission" date="2021-02" db="EMBL/GenBank/DDBJ databases">
        <title>Rhodobacter shimadae sp. nov., an aerobic anoxygenic phototrophic bacterium isolated from a hot spring.</title>
        <authorList>
            <person name="Muramatsu S."/>
            <person name="Haruta S."/>
            <person name="Hirose S."/>
            <person name="Hanada S."/>
        </authorList>
    </citation>
    <scope>NUCLEOTIDE SEQUENCE</scope>
    <source>
        <strain evidence="7">N10</strain>
    </source>
</reference>
<dbReference type="Pfam" id="PF04357">
    <property type="entry name" value="TamB"/>
    <property type="match status" value="1"/>
</dbReference>
<dbReference type="RefSeq" id="WP_220661400.1">
    <property type="nucleotide sequence ID" value="NZ_CP069370.1"/>
</dbReference>
<dbReference type="EMBL" id="CP069370">
    <property type="protein sequence ID" value="QYZ69180.1"/>
    <property type="molecule type" value="Genomic_DNA"/>
</dbReference>
<dbReference type="GO" id="GO:0009306">
    <property type="term" value="P:protein secretion"/>
    <property type="evidence" value="ECO:0007669"/>
    <property type="project" value="InterPro"/>
</dbReference>
<evidence type="ECO:0000259" key="6">
    <source>
        <dbReference type="Pfam" id="PF04357"/>
    </source>
</evidence>
<accession>A0A8G0ZV32</accession>
<feature type="signal peptide" evidence="5">
    <location>
        <begin position="1"/>
        <end position="22"/>
    </location>
</feature>
<evidence type="ECO:0000256" key="2">
    <source>
        <dbReference type="ARBA" id="ARBA00022692"/>
    </source>
</evidence>